<comment type="function">
    <text evidence="6">Sigma factors are initiation factors that promote the attachment of RNA polymerase to specific initiation sites and are then released. This sigma factor is the primary sigma factor during exponential growth.</text>
</comment>
<dbReference type="CDD" id="cd06171">
    <property type="entry name" value="Sigma70_r4"/>
    <property type="match status" value="1"/>
</dbReference>
<dbReference type="GO" id="GO:0005737">
    <property type="term" value="C:cytoplasm"/>
    <property type="evidence" value="ECO:0007669"/>
    <property type="project" value="UniProtKB-SubCell"/>
</dbReference>
<feature type="compositionally biased region" description="Acidic residues" evidence="8">
    <location>
        <begin position="72"/>
        <end position="81"/>
    </location>
</feature>
<dbReference type="EMBL" id="CP017174">
    <property type="protein sequence ID" value="QDE70167.1"/>
    <property type="molecule type" value="Genomic_DNA"/>
</dbReference>
<keyword evidence="2 6" id="KW-0805">Transcription regulation</keyword>
<dbReference type="PROSITE" id="PS00716">
    <property type="entry name" value="SIGMA70_2"/>
    <property type="match status" value="1"/>
</dbReference>
<dbReference type="Pfam" id="PF04545">
    <property type="entry name" value="Sigma70_r4"/>
    <property type="match status" value="1"/>
</dbReference>
<dbReference type="Pfam" id="PF04546">
    <property type="entry name" value="Sigma70_ner"/>
    <property type="match status" value="1"/>
</dbReference>
<dbReference type="InterPro" id="IPR036388">
    <property type="entry name" value="WH-like_DNA-bd_sf"/>
</dbReference>
<comment type="subcellular location">
    <subcellularLocation>
        <location evidence="6">Cytoplasm</location>
    </subcellularLocation>
</comment>
<proteinExistence type="inferred from homology"/>
<name>A0AAE6G3M9_MYXXA</name>
<feature type="region of interest" description="Disordered" evidence="8">
    <location>
        <begin position="267"/>
        <end position="288"/>
    </location>
</feature>
<dbReference type="InterPro" id="IPR042189">
    <property type="entry name" value="RNA_pol_sigma_70_r1_1_sf"/>
</dbReference>
<dbReference type="Gene3D" id="1.10.601.10">
    <property type="entry name" value="RNA Polymerase Primary Sigma Factor"/>
    <property type="match status" value="1"/>
</dbReference>
<dbReference type="FunFam" id="1.10.10.10:FF:000002">
    <property type="entry name" value="RNA polymerase sigma factor SigA"/>
    <property type="match status" value="1"/>
</dbReference>
<keyword evidence="7" id="KW-0175">Coiled coil</keyword>
<dbReference type="InterPro" id="IPR007624">
    <property type="entry name" value="RNA_pol_sigma70_r3"/>
</dbReference>
<dbReference type="InterPro" id="IPR000943">
    <property type="entry name" value="RNA_pol_sigma70"/>
</dbReference>
<reference evidence="11 12" key="1">
    <citation type="journal article" date="2019" name="Science">
        <title>Social genes are selection hotspots in kin groups of a soil microbe.</title>
        <authorList>
            <person name="Wielgoss S."/>
            <person name="Wolfensberger R."/>
            <person name="Sun L."/>
            <person name="Fiegna F."/>
            <person name="Velicer G.J."/>
        </authorList>
    </citation>
    <scope>NUCLEOTIDE SEQUENCE [LARGE SCALE GENOMIC DNA]</scope>
    <source>
        <strain evidence="11 12">MC3.5.9c15</strain>
    </source>
</reference>
<keyword evidence="1 6" id="KW-0963">Cytoplasm</keyword>
<dbReference type="Pfam" id="PF03979">
    <property type="entry name" value="Sigma70_r1_1"/>
    <property type="match status" value="1"/>
</dbReference>
<evidence type="ECO:0000256" key="8">
    <source>
        <dbReference type="SAM" id="MobiDB-lite"/>
    </source>
</evidence>
<feature type="region of interest" description="Sigma-70 factor domain-4" evidence="6">
    <location>
        <begin position="642"/>
        <end position="695"/>
    </location>
</feature>
<evidence type="ECO:0000256" key="7">
    <source>
        <dbReference type="SAM" id="Coils"/>
    </source>
</evidence>
<dbReference type="PANTHER" id="PTHR30603">
    <property type="entry name" value="RNA POLYMERASE SIGMA FACTOR RPO"/>
    <property type="match status" value="1"/>
</dbReference>
<dbReference type="GO" id="GO:0003677">
    <property type="term" value="F:DNA binding"/>
    <property type="evidence" value="ECO:0007669"/>
    <property type="project" value="UniProtKB-UniRule"/>
</dbReference>
<accession>A0AAE6G3M9</accession>
<feature type="domain" description="RNA polymerase sigma-70" evidence="10">
    <location>
        <begin position="667"/>
        <end position="693"/>
    </location>
</feature>
<evidence type="ECO:0000313" key="11">
    <source>
        <dbReference type="EMBL" id="QDE70167.1"/>
    </source>
</evidence>
<evidence type="ECO:0000259" key="9">
    <source>
        <dbReference type="PROSITE" id="PS00715"/>
    </source>
</evidence>
<evidence type="ECO:0000259" key="10">
    <source>
        <dbReference type="PROSITE" id="PS00716"/>
    </source>
</evidence>
<dbReference type="InterPro" id="IPR028630">
    <property type="entry name" value="Sigma70_RpoD"/>
</dbReference>
<dbReference type="RefSeq" id="WP_140794325.1">
    <property type="nucleotide sequence ID" value="NZ_CP017169.1"/>
</dbReference>
<dbReference type="NCBIfam" id="TIGR02393">
    <property type="entry name" value="RpoD_Cterm"/>
    <property type="match status" value="1"/>
</dbReference>
<dbReference type="FunFam" id="1.10.601.10:FF:000001">
    <property type="entry name" value="RNA polymerase sigma factor SigA"/>
    <property type="match status" value="1"/>
</dbReference>
<dbReference type="InterPro" id="IPR013325">
    <property type="entry name" value="RNA_pol_sigma_r2"/>
</dbReference>
<feature type="compositionally biased region" description="Low complexity" evidence="8">
    <location>
        <begin position="82"/>
        <end position="91"/>
    </location>
</feature>
<feature type="coiled-coil region" evidence="7">
    <location>
        <begin position="425"/>
        <end position="480"/>
    </location>
</feature>
<organism evidence="11 12">
    <name type="scientific">Myxococcus xanthus</name>
    <dbReference type="NCBI Taxonomy" id="34"/>
    <lineage>
        <taxon>Bacteria</taxon>
        <taxon>Pseudomonadati</taxon>
        <taxon>Myxococcota</taxon>
        <taxon>Myxococcia</taxon>
        <taxon>Myxococcales</taxon>
        <taxon>Cystobacterineae</taxon>
        <taxon>Myxococcaceae</taxon>
        <taxon>Myxococcus</taxon>
    </lineage>
</organism>
<dbReference type="PROSITE" id="PS00715">
    <property type="entry name" value="SIGMA70_1"/>
    <property type="match status" value="1"/>
</dbReference>
<keyword evidence="3 6" id="KW-0731">Sigma factor</keyword>
<dbReference type="InterPro" id="IPR007631">
    <property type="entry name" value="RNA_pol_sigma_70_non-ess"/>
</dbReference>
<dbReference type="FunFam" id="1.10.10.10:FF:000004">
    <property type="entry name" value="RNA polymerase sigma factor SigA"/>
    <property type="match status" value="1"/>
</dbReference>
<dbReference type="PANTHER" id="PTHR30603:SF60">
    <property type="entry name" value="RNA POLYMERASE SIGMA FACTOR RPOD"/>
    <property type="match status" value="1"/>
</dbReference>
<gene>
    <name evidence="6" type="primary">sigA</name>
    <name evidence="11" type="ORF">BHS09_26070</name>
</gene>
<dbReference type="NCBIfam" id="NF004208">
    <property type="entry name" value="PRK05658.1"/>
    <property type="match status" value="1"/>
</dbReference>
<feature type="domain" description="RNA polymerase sigma-70" evidence="9">
    <location>
        <begin position="498"/>
        <end position="511"/>
    </location>
</feature>
<feature type="compositionally biased region" description="Acidic residues" evidence="8">
    <location>
        <begin position="173"/>
        <end position="190"/>
    </location>
</feature>
<feature type="DNA-binding region" description="H-T-H motif" evidence="6">
    <location>
        <begin position="668"/>
        <end position="687"/>
    </location>
</feature>
<keyword evidence="4 6" id="KW-0238">DNA-binding</keyword>
<keyword evidence="5 6" id="KW-0804">Transcription</keyword>
<feature type="coiled-coil region" evidence="7">
    <location>
        <begin position="320"/>
        <end position="396"/>
    </location>
</feature>
<feature type="region of interest" description="Disordered" evidence="8">
    <location>
        <begin position="160"/>
        <end position="199"/>
    </location>
</feature>
<dbReference type="SUPFAM" id="SSF88659">
    <property type="entry name" value="Sigma3 and sigma4 domains of RNA polymerase sigma factors"/>
    <property type="match status" value="2"/>
</dbReference>
<dbReference type="Pfam" id="PF00140">
    <property type="entry name" value="Sigma70_r1_2"/>
    <property type="match status" value="1"/>
</dbReference>
<feature type="region of interest" description="Disordered" evidence="8">
    <location>
        <begin position="57"/>
        <end position="105"/>
    </location>
</feature>
<dbReference type="AlphaFoldDB" id="A0AAE6G3M9"/>
<evidence type="ECO:0000313" key="12">
    <source>
        <dbReference type="Proteomes" id="UP000320179"/>
    </source>
</evidence>
<evidence type="ECO:0000256" key="5">
    <source>
        <dbReference type="ARBA" id="ARBA00023163"/>
    </source>
</evidence>
<evidence type="ECO:0000256" key="6">
    <source>
        <dbReference type="HAMAP-Rule" id="MF_00963"/>
    </source>
</evidence>
<comment type="similarity">
    <text evidence="6">Belongs to the sigma-70 factor family. RpoD/SigA subfamily.</text>
</comment>
<feature type="region of interest" description="Disordered" evidence="8">
    <location>
        <begin position="1"/>
        <end position="43"/>
    </location>
</feature>
<evidence type="ECO:0000256" key="4">
    <source>
        <dbReference type="ARBA" id="ARBA00023125"/>
    </source>
</evidence>
<dbReference type="InterPro" id="IPR050239">
    <property type="entry name" value="Sigma-70_RNA_pol_init_factors"/>
</dbReference>
<dbReference type="Gene3D" id="1.10.10.10">
    <property type="entry name" value="Winged helix-like DNA-binding domain superfamily/Winged helix DNA-binding domain"/>
    <property type="match status" value="2"/>
</dbReference>
<dbReference type="Proteomes" id="UP000320179">
    <property type="component" value="Chromosome"/>
</dbReference>
<dbReference type="InterPro" id="IPR007627">
    <property type="entry name" value="RNA_pol_sigma70_r2"/>
</dbReference>
<protein>
    <recommendedName>
        <fullName evidence="6">RNA polymerase sigma factor SigA</fullName>
    </recommendedName>
</protein>
<dbReference type="GO" id="GO:0006352">
    <property type="term" value="P:DNA-templated transcription initiation"/>
    <property type="evidence" value="ECO:0007669"/>
    <property type="project" value="UniProtKB-UniRule"/>
</dbReference>
<dbReference type="Pfam" id="PF04539">
    <property type="entry name" value="Sigma70_r3"/>
    <property type="match status" value="1"/>
</dbReference>
<dbReference type="Gene3D" id="1.10.220.120">
    <property type="entry name" value="Sigma-70 factor, region 1.1"/>
    <property type="match status" value="1"/>
</dbReference>
<dbReference type="InterPro" id="IPR012760">
    <property type="entry name" value="RNA_pol_sigma_RpoD_C"/>
</dbReference>
<dbReference type="PRINTS" id="PR00046">
    <property type="entry name" value="SIGMA70FCT"/>
</dbReference>
<dbReference type="Pfam" id="PF04542">
    <property type="entry name" value="Sigma70_r2"/>
    <property type="match status" value="1"/>
</dbReference>
<feature type="region of interest" description="Sigma-70 factor domain-3" evidence="6">
    <location>
        <begin position="553"/>
        <end position="629"/>
    </location>
</feature>
<dbReference type="InterPro" id="IPR007630">
    <property type="entry name" value="RNA_pol_sigma70_r4"/>
</dbReference>
<feature type="compositionally biased region" description="Acidic residues" evidence="8">
    <location>
        <begin position="268"/>
        <end position="284"/>
    </location>
</feature>
<dbReference type="InterPro" id="IPR007127">
    <property type="entry name" value="RNA_pol_sigma_70_r1_1"/>
</dbReference>
<sequence length="708" mass="80369">MPTQKPSKASVKPTKKKVDPVIRKKKAPDGAAAKGAKTGAEEKEELVARDVVAEATEKLKKKKKGVAPAMGDDVDPEEAAEEAAAAVQVDPDAVEDDIEEDPVAERKEVKDLLAAGREKGFLTYDEVNDALPADIVSSDQIDDVMSMFGDNDIEIVDAQKAAQNNEIKPTVTVEEEKEDADEDEKDEDDEPGGKSNDPVRLYLRKMGSVSLLTREGEVEIAKRIEDGEKEVLRALLACKVAVEEILDIGNKLKTAKLRVRDVIKDAPEEAQSEGAEEAPEEVGEGDAPAQLAQSELNKIEQICKQIERFRKFAQDCDVLEEELSSKKKLTEVRKKEVKQEIKDLRTKMMEVLEEMRLNKKQVDRIVINLKALIERVDKAEDELRDLERRYDCSMKELRPQLKESRENPNIGKKLQKQLNLTPEQLEVLDRDVRTAVRKIKKVEEEANLPVESLRRNYDAIRLGERRAERAKSELVEANLRLVVSIAKKYTNRGLQFLDLIQEGNIGLMKAVDKFEYKRGYKFSTYATWWIRQAITRAIADQARTIRIPVHMIETINKLIRTSRYLVQEIGREPTPEEIAEKMELPLDKVRKVLKIAKEPISLETPIGEEEDSHLGDFIEDKSLVSPADAVINMNLAEQTRKVLATLTPREEKVLRMRFGIGEKSDHTLEEVGQDFEVTRERIRQIEAKALRKLRHPSRSKRLRSFVES</sequence>
<dbReference type="GO" id="GO:0016987">
    <property type="term" value="F:sigma factor activity"/>
    <property type="evidence" value="ECO:0007669"/>
    <property type="project" value="UniProtKB-UniRule"/>
</dbReference>
<dbReference type="SUPFAM" id="SSF88946">
    <property type="entry name" value="Sigma2 domain of RNA polymerase sigma factors"/>
    <property type="match status" value="1"/>
</dbReference>
<feature type="region of interest" description="Sigma-70 factor domain-2" evidence="6">
    <location>
        <begin position="474"/>
        <end position="544"/>
    </location>
</feature>
<evidence type="ECO:0000256" key="3">
    <source>
        <dbReference type="ARBA" id="ARBA00023082"/>
    </source>
</evidence>
<dbReference type="InterPro" id="IPR013324">
    <property type="entry name" value="RNA_pol_sigma_r3/r4-like"/>
</dbReference>
<comment type="subunit">
    <text evidence="6">Interacts transiently with the RNA polymerase catalytic core.</text>
</comment>
<evidence type="ECO:0000256" key="2">
    <source>
        <dbReference type="ARBA" id="ARBA00023015"/>
    </source>
</evidence>
<evidence type="ECO:0000256" key="1">
    <source>
        <dbReference type="ARBA" id="ARBA00022490"/>
    </source>
</evidence>
<dbReference type="InterPro" id="IPR014284">
    <property type="entry name" value="RNA_pol_sigma-70_dom"/>
</dbReference>
<dbReference type="NCBIfam" id="TIGR02937">
    <property type="entry name" value="sigma70-ECF"/>
    <property type="match status" value="1"/>
</dbReference>
<feature type="compositionally biased region" description="Acidic residues" evidence="8">
    <location>
        <begin position="92"/>
        <end position="102"/>
    </location>
</feature>
<dbReference type="HAMAP" id="MF_00963">
    <property type="entry name" value="Sigma70_RpoD_SigA"/>
    <property type="match status" value="1"/>
</dbReference>
<feature type="compositionally biased region" description="Low complexity" evidence="8">
    <location>
        <begin position="29"/>
        <end position="38"/>
    </location>
</feature>
<feature type="short sequence motif" description="Interaction with polymerase core subunit RpoC" evidence="6">
    <location>
        <begin position="498"/>
        <end position="501"/>
    </location>
</feature>
<dbReference type="InterPro" id="IPR009042">
    <property type="entry name" value="RNA_pol_sigma70_r1_2"/>
</dbReference>